<evidence type="ECO:0000259" key="2">
    <source>
        <dbReference type="Pfam" id="PF07969"/>
    </source>
</evidence>
<protein>
    <submittedName>
        <fullName evidence="3">Amidohydrolase family protein</fullName>
    </submittedName>
</protein>
<organism evidence="3 4">
    <name type="scientific">Phnomibacter ginsenosidimutans</name>
    <dbReference type="NCBI Taxonomy" id="2676868"/>
    <lineage>
        <taxon>Bacteria</taxon>
        <taxon>Pseudomonadati</taxon>
        <taxon>Bacteroidota</taxon>
        <taxon>Chitinophagia</taxon>
        <taxon>Chitinophagales</taxon>
        <taxon>Chitinophagaceae</taxon>
        <taxon>Phnomibacter</taxon>
    </lineage>
</organism>
<keyword evidence="1" id="KW-0732">Signal</keyword>
<dbReference type="Gene3D" id="3.20.20.140">
    <property type="entry name" value="Metal-dependent hydrolases"/>
    <property type="match status" value="1"/>
</dbReference>
<dbReference type="InterPro" id="IPR011059">
    <property type="entry name" value="Metal-dep_hydrolase_composite"/>
</dbReference>
<dbReference type="PANTHER" id="PTHR22642">
    <property type="entry name" value="IMIDAZOLONEPROPIONASE"/>
    <property type="match status" value="1"/>
</dbReference>
<gene>
    <name evidence="3" type="ORF">GLV81_10905</name>
</gene>
<keyword evidence="4" id="KW-1185">Reference proteome</keyword>
<keyword evidence="3" id="KW-0378">Hydrolase</keyword>
<dbReference type="PROSITE" id="PS51257">
    <property type="entry name" value="PROKAR_LIPOPROTEIN"/>
    <property type="match status" value="1"/>
</dbReference>
<dbReference type="CDD" id="cd01300">
    <property type="entry name" value="YtcJ_like"/>
    <property type="match status" value="1"/>
</dbReference>
<dbReference type="Gene3D" id="2.30.40.10">
    <property type="entry name" value="Urease, subunit C, domain 1"/>
    <property type="match status" value="1"/>
</dbReference>
<dbReference type="KEGG" id="fls:GLV81_10905"/>
<dbReference type="SUPFAM" id="SSF51556">
    <property type="entry name" value="Metallo-dependent hydrolases"/>
    <property type="match status" value="1"/>
</dbReference>
<proteinExistence type="predicted"/>
<feature type="domain" description="Amidohydrolase 3" evidence="2">
    <location>
        <begin position="71"/>
        <end position="563"/>
    </location>
</feature>
<dbReference type="PANTHER" id="PTHR22642:SF2">
    <property type="entry name" value="PROTEIN LONG AFTER FAR-RED 3"/>
    <property type="match status" value="1"/>
</dbReference>
<reference evidence="3 4" key="1">
    <citation type="submission" date="2019-11" db="EMBL/GenBank/DDBJ databases">
        <authorList>
            <person name="Im W.T."/>
        </authorList>
    </citation>
    <scope>NUCLEOTIDE SEQUENCE [LARGE SCALE GENOMIC DNA]</scope>
    <source>
        <strain evidence="3 4">SB-02</strain>
    </source>
</reference>
<dbReference type="InterPro" id="IPR032466">
    <property type="entry name" value="Metal_Hydrolase"/>
</dbReference>
<sequence>MLQKLSTICLLAVMAIACSQSPKADLVIQHADVYTVDSARSKAQSVAVKDGRIVFVGSDADVAAWIGSNTEVLDAKGAFLMPGFIEGHGHIHNLGDFLRDINLMHVSGYDEIVAKVAAAAAKAKPGEWIVGRGWHQEKWTNKPTEQYLGYPYHDALSKVSPNNPVILTHASGHSLYVNAKALALAGITSATPNPTGGDIVKDPSGRLVGVLEETAMGLVRKVYGDYVNQQTEAERKAKWWAGMELAEADCLKKGITSFVDAGSSFEQIRWMKEMAQQNKLQLRHWMMIRDGNASLRANADVFPIINEGNGHLTMNAIKVSLDGALGSYGAWLLESYSDRKNFTGQNTFNMDSLKAIADFAWQKNIQLCVHAIGDKANRETVNIFAEQIQKDKSKDHRWRVEHAQHVHPSEIGRFKEWNIIASMQGIHCTSDAPFVPKRLGEERSRTGAYMWKAFMQAGVLVNNGTDVPVEDADPIPNFFASVTRQLKDGSTFYPEQKMSREEAIYSYTMANAKAQFEEKDKGSIEVGKYADFVLLSNNLLSCSDSAILQTKVLKTIVGGKVLFGK</sequence>
<dbReference type="Gene3D" id="3.10.310.70">
    <property type="match status" value="1"/>
</dbReference>
<evidence type="ECO:0000256" key="1">
    <source>
        <dbReference type="SAM" id="SignalP"/>
    </source>
</evidence>
<evidence type="ECO:0000313" key="4">
    <source>
        <dbReference type="Proteomes" id="UP000426027"/>
    </source>
</evidence>
<feature type="chain" id="PRO_5026227103" evidence="1">
    <location>
        <begin position="25"/>
        <end position="565"/>
    </location>
</feature>
<dbReference type="InterPro" id="IPR033932">
    <property type="entry name" value="YtcJ-like"/>
</dbReference>
<dbReference type="Pfam" id="PF07969">
    <property type="entry name" value="Amidohydro_3"/>
    <property type="match status" value="1"/>
</dbReference>
<dbReference type="RefSeq" id="WP_157478893.1">
    <property type="nucleotide sequence ID" value="NZ_CP046566.1"/>
</dbReference>
<dbReference type="InterPro" id="IPR013108">
    <property type="entry name" value="Amidohydro_3"/>
</dbReference>
<feature type="signal peptide" evidence="1">
    <location>
        <begin position="1"/>
        <end position="24"/>
    </location>
</feature>
<dbReference type="Proteomes" id="UP000426027">
    <property type="component" value="Chromosome"/>
</dbReference>
<accession>A0A6I6GDX5</accession>
<name>A0A6I6GDX5_9BACT</name>
<dbReference type="SUPFAM" id="SSF51338">
    <property type="entry name" value="Composite domain of metallo-dependent hydrolases"/>
    <property type="match status" value="1"/>
</dbReference>
<dbReference type="GO" id="GO:0016810">
    <property type="term" value="F:hydrolase activity, acting on carbon-nitrogen (but not peptide) bonds"/>
    <property type="evidence" value="ECO:0007669"/>
    <property type="project" value="InterPro"/>
</dbReference>
<dbReference type="EMBL" id="CP046566">
    <property type="protein sequence ID" value="QGW28540.1"/>
    <property type="molecule type" value="Genomic_DNA"/>
</dbReference>
<dbReference type="AlphaFoldDB" id="A0A6I6GDX5"/>
<evidence type="ECO:0000313" key="3">
    <source>
        <dbReference type="EMBL" id="QGW28540.1"/>
    </source>
</evidence>